<dbReference type="PANTHER" id="PTHR30006:SF25">
    <property type="entry name" value="PHOSPHOGLYCERATE TRANSPORT REGULATORY PROTEIN PGTC"/>
    <property type="match status" value="1"/>
</dbReference>
<reference evidence="3 4" key="1">
    <citation type="submission" date="2020-07" db="EMBL/GenBank/DDBJ databases">
        <authorList>
            <person name="Partida-Martinez L."/>
            <person name="Huntemann M."/>
            <person name="Clum A."/>
            <person name="Wang J."/>
            <person name="Palaniappan K."/>
            <person name="Ritter S."/>
            <person name="Chen I.-M."/>
            <person name="Stamatis D."/>
            <person name="Reddy T."/>
            <person name="O'Malley R."/>
            <person name="Daum C."/>
            <person name="Shapiro N."/>
            <person name="Ivanova N."/>
            <person name="Kyrpides N."/>
            <person name="Woyke T."/>
        </authorList>
    </citation>
    <scope>NUCLEOTIDE SEQUENCE [LARGE SCALE GENOMIC DNA]</scope>
    <source>
        <strain evidence="3 4">AS2.3</strain>
    </source>
</reference>
<keyword evidence="4" id="KW-1185">Reference proteome</keyword>
<dbReference type="RefSeq" id="WP_179510295.1">
    <property type="nucleotide sequence ID" value="NZ_JACCBY010000007.1"/>
</dbReference>
<comment type="caution">
    <text evidence="3">The sequence shown here is derived from an EMBL/GenBank/DDBJ whole genome shotgun (WGS) entry which is preliminary data.</text>
</comment>
<dbReference type="Proteomes" id="UP000517753">
    <property type="component" value="Unassembled WGS sequence"/>
</dbReference>
<gene>
    <name evidence="3" type="ORF">HD841_003722</name>
</gene>
<accession>A0A7Y9FRG9</accession>
<dbReference type="EMBL" id="JACCBY010000007">
    <property type="protein sequence ID" value="NYD91903.1"/>
    <property type="molecule type" value="Genomic_DNA"/>
</dbReference>
<evidence type="ECO:0000256" key="2">
    <source>
        <dbReference type="SAM" id="SignalP"/>
    </source>
</evidence>
<dbReference type="PANTHER" id="PTHR30006">
    <property type="entry name" value="THIAMINE-BINDING PERIPLASMIC PROTEIN-RELATED"/>
    <property type="match status" value="1"/>
</dbReference>
<feature type="signal peptide" evidence="2">
    <location>
        <begin position="1"/>
        <end position="20"/>
    </location>
</feature>
<organism evidence="3 4">
    <name type="scientific">Sphingomonas melonis</name>
    <dbReference type="NCBI Taxonomy" id="152682"/>
    <lineage>
        <taxon>Bacteria</taxon>
        <taxon>Pseudomonadati</taxon>
        <taxon>Pseudomonadota</taxon>
        <taxon>Alphaproteobacteria</taxon>
        <taxon>Sphingomonadales</taxon>
        <taxon>Sphingomonadaceae</taxon>
        <taxon>Sphingomonas</taxon>
    </lineage>
</organism>
<dbReference type="AlphaFoldDB" id="A0A7Y9FRG9"/>
<dbReference type="Pfam" id="PF13343">
    <property type="entry name" value="SBP_bac_6"/>
    <property type="match status" value="1"/>
</dbReference>
<proteinExistence type="predicted"/>
<keyword evidence="1 2" id="KW-0732">Signal</keyword>
<name>A0A7Y9FRG9_9SPHN</name>
<dbReference type="Gene3D" id="3.40.190.10">
    <property type="entry name" value="Periplasmic binding protein-like II"/>
    <property type="match status" value="2"/>
</dbReference>
<dbReference type="SUPFAM" id="SSF53850">
    <property type="entry name" value="Periplasmic binding protein-like II"/>
    <property type="match status" value="1"/>
</dbReference>
<evidence type="ECO:0000313" key="4">
    <source>
        <dbReference type="Proteomes" id="UP000517753"/>
    </source>
</evidence>
<reference evidence="3 4" key="2">
    <citation type="submission" date="2020-08" db="EMBL/GenBank/DDBJ databases">
        <title>The Agave Microbiome: Exploring the role of microbial communities in plant adaptations to desert environments.</title>
        <authorList>
            <person name="Partida-Martinez L.P."/>
        </authorList>
    </citation>
    <scope>NUCLEOTIDE SEQUENCE [LARGE SCALE GENOMIC DNA]</scope>
    <source>
        <strain evidence="3 4">AS2.3</strain>
    </source>
</reference>
<evidence type="ECO:0000313" key="3">
    <source>
        <dbReference type="EMBL" id="NYD91903.1"/>
    </source>
</evidence>
<protein>
    <submittedName>
        <fullName evidence="3">Iron(III) transport system substrate-binding protein</fullName>
    </submittedName>
</protein>
<feature type="chain" id="PRO_5031124597" evidence="2">
    <location>
        <begin position="21"/>
        <end position="358"/>
    </location>
</feature>
<sequence>MRTILFGTMMVLTAAGTAHAQTRPAGYPRSYDGLIAAAKAEGGLTVYGNADRRELVGVVAGFHRLYPTIRVRYVDLGSIDIYRRLVGETRARRPSADLVWSSAMALQVKLINDGFGQSYASPEKPALPPQAVWKNIGYGVTAEPIGIVYNRRLIPDAQRPRSHAALEALLRQRRAQFTGRVTTFDPVRSNVGYLYLTEDLAITRDSRALMAAIAATKPVLAERTEPMLAAVAAGRQAIAYNVVASYALEQAKRDPRLGVVLPSDYTIVSSRIAFIARQARSPASAKLFLDFLLSRRGQSLLAARSLWPVRADVPARRLPAAQARPIRVGPQLLVPLDRITRQRFLRDWQAILAGAPLR</sequence>
<dbReference type="GO" id="GO:0030288">
    <property type="term" value="C:outer membrane-bounded periplasmic space"/>
    <property type="evidence" value="ECO:0007669"/>
    <property type="project" value="TreeGrafter"/>
</dbReference>
<evidence type="ECO:0000256" key="1">
    <source>
        <dbReference type="ARBA" id="ARBA00022729"/>
    </source>
</evidence>